<gene>
    <name evidence="5" type="ORF">CBM2636_10325</name>
</gene>
<dbReference type="PANTHER" id="PTHR32039">
    <property type="entry name" value="MAGNESIUM-CHELATASE SUBUNIT CHLI"/>
    <property type="match status" value="1"/>
</dbReference>
<dbReference type="InterPro" id="IPR020568">
    <property type="entry name" value="Ribosomal_Su5_D2-typ_SF"/>
</dbReference>
<dbReference type="InterPro" id="IPR003593">
    <property type="entry name" value="AAA+_ATPase"/>
</dbReference>
<evidence type="ECO:0000256" key="1">
    <source>
        <dbReference type="ARBA" id="ARBA00006354"/>
    </source>
</evidence>
<reference evidence="5 6" key="1">
    <citation type="submission" date="2018-01" db="EMBL/GenBank/DDBJ databases">
        <authorList>
            <person name="Clerissi C."/>
        </authorList>
    </citation>
    <scope>NUCLEOTIDE SEQUENCE [LARGE SCALE GENOMIC DNA]</scope>
    <source>
        <strain evidence="5">Cupriavidus taiwanensis SWF 66322</strain>
    </source>
</reference>
<proteinExistence type="inferred from homology"/>
<dbReference type="InterPro" id="IPR045006">
    <property type="entry name" value="CHLI-like"/>
</dbReference>
<dbReference type="Gene3D" id="3.40.50.300">
    <property type="entry name" value="P-loop containing nucleotide triphosphate hydrolases"/>
    <property type="match status" value="1"/>
</dbReference>
<dbReference type="InterPro" id="IPR025158">
    <property type="entry name" value="Mg_chelat-rel_C"/>
</dbReference>
<evidence type="ECO:0000256" key="2">
    <source>
        <dbReference type="ARBA" id="ARBA00022741"/>
    </source>
</evidence>
<evidence type="ECO:0000313" key="6">
    <source>
        <dbReference type="Proteomes" id="UP000254259"/>
    </source>
</evidence>
<sequence>MLAAFFVNSSVRFDAMSLAVLRSRALTGIAAPPVRVETHLANGLPAFTIVGLADTGVRESRERVRAAILNSGYEFPNRRITVNLAPADLPKESGRFDLAIALGILAASGQIPADALDTHEFAAELSLSGELRPVRGALAMAMGLARDNAARAGSGEAPRAFLVAAGNGAEAALIEDLAVHAAATLRQACDHLGPLAEARLPRAMPPLLPPAAERGADMRDVRGQAQARRAMEVAAAGQHSVLLVGPPGTGKSMLAQRLPGLLPPMSLQQALEAAAVMSLTPGGFRAEAWGLRPCRAPHHTASGPAMVGGGGNPRPGEISLAHHGVLFLDELPEFDRRVLEVLREPLESGRITIARANGHADFPACFQFVAAMNPCPCGYLGHPDRPCRCTPDQVRRYQSRISGPMLDRIDLQVEVPAQDQGEMLDGPPGEASAVVRARVLAARERQLARQGKPNNELGGREIEQHCAMDPQAQALLRGAMTRLAWSARSYFRVLKVARTIADLAGADLLNAAHVGEAIQYRRALRMGG</sequence>
<dbReference type="EMBL" id="LT984813">
    <property type="protein sequence ID" value="SPD63309.1"/>
    <property type="molecule type" value="Genomic_DNA"/>
</dbReference>
<keyword evidence="3" id="KW-0067">ATP-binding</keyword>
<name>A0A9Q7UPW3_9BURK</name>
<dbReference type="InterPro" id="IPR027417">
    <property type="entry name" value="P-loop_NTPase"/>
</dbReference>
<dbReference type="InterPro" id="IPR000523">
    <property type="entry name" value="Mg_chelatse_chII-like_cat_dom"/>
</dbReference>
<dbReference type="InterPro" id="IPR004482">
    <property type="entry name" value="Mg_chelat-rel"/>
</dbReference>
<dbReference type="InterPro" id="IPR001208">
    <property type="entry name" value="MCM_dom"/>
</dbReference>
<dbReference type="PANTHER" id="PTHR32039:SF7">
    <property type="entry name" value="COMPETENCE PROTEIN COMM"/>
    <property type="match status" value="1"/>
</dbReference>
<evidence type="ECO:0000259" key="4">
    <source>
        <dbReference type="SMART" id="SM00382"/>
    </source>
</evidence>
<dbReference type="NCBIfam" id="TIGR00368">
    <property type="entry name" value="YifB family Mg chelatase-like AAA ATPase"/>
    <property type="match status" value="1"/>
</dbReference>
<dbReference type="SMART" id="SM00382">
    <property type="entry name" value="AAA"/>
    <property type="match status" value="1"/>
</dbReference>
<organism evidence="5 6">
    <name type="scientific">Cupriavidus taiwanensis</name>
    <dbReference type="NCBI Taxonomy" id="164546"/>
    <lineage>
        <taxon>Bacteria</taxon>
        <taxon>Pseudomonadati</taxon>
        <taxon>Pseudomonadota</taxon>
        <taxon>Betaproteobacteria</taxon>
        <taxon>Burkholderiales</taxon>
        <taxon>Burkholderiaceae</taxon>
        <taxon>Cupriavidus</taxon>
    </lineage>
</organism>
<dbReference type="GO" id="GO:0005524">
    <property type="term" value="F:ATP binding"/>
    <property type="evidence" value="ECO:0007669"/>
    <property type="project" value="UniProtKB-KW"/>
</dbReference>
<dbReference type="SUPFAM" id="SSF52540">
    <property type="entry name" value="P-loop containing nucleoside triphosphate hydrolases"/>
    <property type="match status" value="1"/>
</dbReference>
<dbReference type="Pfam" id="PF13541">
    <property type="entry name" value="ChlI"/>
    <property type="match status" value="1"/>
</dbReference>
<dbReference type="AlphaFoldDB" id="A0A9Q7UPW3"/>
<evidence type="ECO:0000256" key="3">
    <source>
        <dbReference type="ARBA" id="ARBA00022840"/>
    </source>
</evidence>
<dbReference type="PRINTS" id="PR01657">
    <property type="entry name" value="MCMFAMILY"/>
</dbReference>
<evidence type="ECO:0000313" key="5">
    <source>
        <dbReference type="EMBL" id="SPD63309.1"/>
    </source>
</evidence>
<protein>
    <recommendedName>
        <fullName evidence="4">AAA+ ATPase domain-containing protein</fullName>
    </recommendedName>
</protein>
<dbReference type="Pfam" id="PF01078">
    <property type="entry name" value="Mg_chelatase"/>
    <property type="match status" value="1"/>
</dbReference>
<dbReference type="GO" id="GO:0003677">
    <property type="term" value="F:DNA binding"/>
    <property type="evidence" value="ECO:0007669"/>
    <property type="project" value="InterPro"/>
</dbReference>
<keyword evidence="2" id="KW-0547">Nucleotide-binding</keyword>
<accession>A0A9Q7UPW3</accession>
<feature type="domain" description="AAA+ ATPase" evidence="4">
    <location>
        <begin position="237"/>
        <end position="419"/>
    </location>
</feature>
<dbReference type="Proteomes" id="UP000254259">
    <property type="component" value="Chromosome CBM2636"/>
</dbReference>
<dbReference type="Pfam" id="PF13335">
    <property type="entry name" value="Mg_chelatase_C"/>
    <property type="match status" value="1"/>
</dbReference>
<dbReference type="InterPro" id="IPR014721">
    <property type="entry name" value="Ribsml_uS5_D2-typ_fold_subgr"/>
</dbReference>
<dbReference type="SUPFAM" id="SSF54211">
    <property type="entry name" value="Ribosomal protein S5 domain 2-like"/>
    <property type="match status" value="1"/>
</dbReference>
<comment type="similarity">
    <text evidence="1">Belongs to the Mg-chelatase subunits D/I family. ComM subfamily.</text>
</comment>
<dbReference type="Gene3D" id="3.30.230.10">
    <property type="match status" value="1"/>
</dbReference>